<reference evidence="6" key="1">
    <citation type="journal article" date="2019" name="Int. J. Syst. Evol. Microbiol.">
        <title>The Global Catalogue of Microorganisms (GCM) 10K type strain sequencing project: providing services to taxonomists for standard genome sequencing and annotation.</title>
        <authorList>
            <consortium name="The Broad Institute Genomics Platform"/>
            <consortium name="The Broad Institute Genome Sequencing Center for Infectious Disease"/>
            <person name="Wu L."/>
            <person name="Ma J."/>
        </authorList>
    </citation>
    <scope>NUCLEOTIDE SEQUENCE [LARGE SCALE GENOMIC DNA]</scope>
    <source>
        <strain evidence="6">CGMCC 4.1621</strain>
    </source>
</reference>
<evidence type="ECO:0000256" key="1">
    <source>
        <dbReference type="ARBA" id="ARBA00001933"/>
    </source>
</evidence>
<evidence type="ECO:0000313" key="5">
    <source>
        <dbReference type="EMBL" id="MFC7060932.1"/>
    </source>
</evidence>
<feature type="domain" description="Tryptophan synthase beta chain-like PALP" evidence="4">
    <location>
        <begin position="19"/>
        <end position="307"/>
    </location>
</feature>
<name>A0ABW2EK76_9BACI</name>
<keyword evidence="3" id="KW-0456">Lyase</keyword>
<dbReference type="PANTHER" id="PTHR48078">
    <property type="entry name" value="THREONINE DEHYDRATASE, MITOCHONDRIAL-RELATED"/>
    <property type="match status" value="1"/>
</dbReference>
<gene>
    <name evidence="5" type="ORF">ACFQIC_03490</name>
</gene>
<proteinExistence type="predicted"/>
<dbReference type="InterPro" id="IPR000634">
    <property type="entry name" value="Ser/Thr_deHydtase_PyrdxlP-BS"/>
</dbReference>
<accession>A0ABW2EK76</accession>
<comment type="caution">
    <text evidence="5">The sequence shown here is derived from an EMBL/GenBank/DDBJ whole genome shotgun (WGS) entry which is preliminary data.</text>
</comment>
<dbReference type="Gene3D" id="3.40.50.1100">
    <property type="match status" value="2"/>
</dbReference>
<keyword evidence="2" id="KW-0663">Pyridoxal phosphate</keyword>
<sequence>MGEALTMREVWKANHRIQGIIDQTPLLFSEPLSERTGNHIYLKLENCQPTGAFKLRGAANKLLSLTAQERKKGVTTFSTGNHGIAVAYVAKQLDIEATICISNRVPKEKVNRLRRLGAHVKKVGENQDDAEAYCYGLEKKQGLFVIKPFDDIKVIAGQGTIGLEIMHQCPDVDQVVIPLSGGGLLTGIAFTLKSMIPEIHIQGVSMEASAVMHESLKKGTPITMKETETLADSLLGGLGPKNQHTFPLTQQYLDESLLVSEEMIEKGILFMMEFHKMIIEGAAAAGIGKVLKDTQAKGRNVVIIVSGNNIDHATIQQLI</sequence>
<dbReference type="InterPro" id="IPR050147">
    <property type="entry name" value="Ser/Thr_Dehydratase"/>
</dbReference>
<dbReference type="InterPro" id="IPR001926">
    <property type="entry name" value="TrpB-like_PALP"/>
</dbReference>
<dbReference type="Proteomes" id="UP001596410">
    <property type="component" value="Unassembled WGS sequence"/>
</dbReference>
<evidence type="ECO:0000256" key="2">
    <source>
        <dbReference type="ARBA" id="ARBA00022898"/>
    </source>
</evidence>
<dbReference type="Pfam" id="PF00291">
    <property type="entry name" value="PALP"/>
    <property type="match status" value="1"/>
</dbReference>
<organism evidence="5 6">
    <name type="scientific">Halobacillus seohaensis</name>
    <dbReference type="NCBI Taxonomy" id="447421"/>
    <lineage>
        <taxon>Bacteria</taxon>
        <taxon>Bacillati</taxon>
        <taxon>Bacillota</taxon>
        <taxon>Bacilli</taxon>
        <taxon>Bacillales</taxon>
        <taxon>Bacillaceae</taxon>
        <taxon>Halobacillus</taxon>
    </lineage>
</organism>
<evidence type="ECO:0000256" key="3">
    <source>
        <dbReference type="ARBA" id="ARBA00023239"/>
    </source>
</evidence>
<keyword evidence="6" id="KW-1185">Reference proteome</keyword>
<comment type="cofactor">
    <cofactor evidence="1">
        <name>pyridoxal 5'-phosphate</name>
        <dbReference type="ChEBI" id="CHEBI:597326"/>
    </cofactor>
</comment>
<dbReference type="InterPro" id="IPR036052">
    <property type="entry name" value="TrpB-like_PALP_sf"/>
</dbReference>
<dbReference type="PANTHER" id="PTHR48078:SF6">
    <property type="entry name" value="L-THREONINE DEHYDRATASE CATABOLIC TDCB"/>
    <property type="match status" value="1"/>
</dbReference>
<protein>
    <submittedName>
        <fullName evidence="5">Pyridoxal-phosphate dependent enzyme</fullName>
    </submittedName>
</protein>
<dbReference type="PROSITE" id="PS00165">
    <property type="entry name" value="DEHYDRATASE_SER_THR"/>
    <property type="match status" value="1"/>
</dbReference>
<dbReference type="EMBL" id="JBHSZV010000010">
    <property type="protein sequence ID" value="MFC7060932.1"/>
    <property type="molecule type" value="Genomic_DNA"/>
</dbReference>
<dbReference type="RefSeq" id="WP_204708718.1">
    <property type="nucleotide sequence ID" value="NZ_JBHSZV010000010.1"/>
</dbReference>
<dbReference type="CDD" id="cd01562">
    <property type="entry name" value="Thr-dehyd"/>
    <property type="match status" value="1"/>
</dbReference>
<evidence type="ECO:0000313" key="6">
    <source>
        <dbReference type="Proteomes" id="UP001596410"/>
    </source>
</evidence>
<evidence type="ECO:0000259" key="4">
    <source>
        <dbReference type="Pfam" id="PF00291"/>
    </source>
</evidence>
<dbReference type="SUPFAM" id="SSF53686">
    <property type="entry name" value="Tryptophan synthase beta subunit-like PLP-dependent enzymes"/>
    <property type="match status" value="1"/>
</dbReference>